<protein>
    <submittedName>
        <fullName evidence="3">Uncharacterized protein</fullName>
    </submittedName>
</protein>
<dbReference type="AlphaFoldDB" id="A0A9Q8UQU4"/>
<dbReference type="PANTHER" id="PTHR37577">
    <property type="entry name" value="INTEGRAL MEMBRANE PROTEIN"/>
    <property type="match status" value="1"/>
</dbReference>
<keyword evidence="2" id="KW-1133">Transmembrane helix</keyword>
<gene>
    <name evidence="3" type="ORF">CLAFUR5_06880</name>
</gene>
<sequence>MAFDEITVDCKSAPSSARSDAGVAGAGILLAFIITAALALLLSAFIVFSEVRPNKQLANPRTLLRKILNGLSDQMILEGILIQAVGLARVNDMIPYHFFIIWMLSLLSTAANFACLLALVQDYKRDWVLRWLRQFAMFVNMALGIVFGIFVLETNMKQLSPTLPIACVWQEHASSSHGQGNKTLSVVGTIVVIAATGIIFLLGTWYLHMRKQWFGATIRSAALLALMAMAVGAAVRVLMVSQAFGTPSAPLEDNGEKVWSFGQLLTMFLLLLPFVSALEIFRGEVQVPRTDLNEDCDQMPLTSSSGGRYNYQPNPLFS</sequence>
<proteinExistence type="predicted"/>
<evidence type="ECO:0000313" key="4">
    <source>
        <dbReference type="Proteomes" id="UP000756132"/>
    </source>
</evidence>
<name>A0A9Q8UQU4_PASFU</name>
<reference evidence="3" key="2">
    <citation type="journal article" date="2022" name="Microb. Genom.">
        <title>A chromosome-scale genome assembly of the tomato pathogen Cladosporium fulvum reveals a compartmentalized genome architecture and the presence of a dispensable chromosome.</title>
        <authorList>
            <person name="Zaccaron A.Z."/>
            <person name="Chen L.H."/>
            <person name="Samaras A."/>
            <person name="Stergiopoulos I."/>
        </authorList>
    </citation>
    <scope>NUCLEOTIDE SEQUENCE</scope>
    <source>
        <strain evidence="3">Race5_Kim</strain>
    </source>
</reference>
<dbReference type="Proteomes" id="UP000756132">
    <property type="component" value="Chromosome 6"/>
</dbReference>
<dbReference type="GeneID" id="71986758"/>
<dbReference type="InterPro" id="IPR053018">
    <property type="entry name" value="Elsinochrome_Biosynth-Asso"/>
</dbReference>
<keyword evidence="2" id="KW-0812">Transmembrane</keyword>
<keyword evidence="4" id="KW-1185">Reference proteome</keyword>
<evidence type="ECO:0000256" key="1">
    <source>
        <dbReference type="SAM" id="MobiDB-lite"/>
    </source>
</evidence>
<feature type="region of interest" description="Disordered" evidence="1">
    <location>
        <begin position="296"/>
        <end position="318"/>
    </location>
</feature>
<feature type="transmembrane region" description="Helical" evidence="2">
    <location>
        <begin position="184"/>
        <end position="208"/>
    </location>
</feature>
<organism evidence="3 4">
    <name type="scientific">Passalora fulva</name>
    <name type="common">Tomato leaf mold</name>
    <name type="synonym">Cladosporium fulvum</name>
    <dbReference type="NCBI Taxonomy" id="5499"/>
    <lineage>
        <taxon>Eukaryota</taxon>
        <taxon>Fungi</taxon>
        <taxon>Dikarya</taxon>
        <taxon>Ascomycota</taxon>
        <taxon>Pezizomycotina</taxon>
        <taxon>Dothideomycetes</taxon>
        <taxon>Dothideomycetidae</taxon>
        <taxon>Mycosphaerellales</taxon>
        <taxon>Mycosphaerellaceae</taxon>
        <taxon>Fulvia</taxon>
    </lineage>
</organism>
<evidence type="ECO:0000256" key="2">
    <source>
        <dbReference type="SAM" id="Phobius"/>
    </source>
</evidence>
<feature type="transmembrane region" description="Helical" evidence="2">
    <location>
        <begin position="23"/>
        <end position="48"/>
    </location>
</feature>
<feature type="compositionally biased region" description="Polar residues" evidence="1">
    <location>
        <begin position="300"/>
        <end position="318"/>
    </location>
</feature>
<feature type="transmembrane region" description="Helical" evidence="2">
    <location>
        <begin position="131"/>
        <end position="152"/>
    </location>
</feature>
<evidence type="ECO:0000313" key="3">
    <source>
        <dbReference type="EMBL" id="UJO19073.1"/>
    </source>
</evidence>
<dbReference type="EMBL" id="CP090168">
    <property type="protein sequence ID" value="UJO19073.1"/>
    <property type="molecule type" value="Genomic_DNA"/>
</dbReference>
<feature type="transmembrane region" description="Helical" evidence="2">
    <location>
        <begin position="220"/>
        <end position="239"/>
    </location>
</feature>
<feature type="transmembrane region" description="Helical" evidence="2">
    <location>
        <begin position="259"/>
        <end position="281"/>
    </location>
</feature>
<reference evidence="3" key="1">
    <citation type="submission" date="2021-12" db="EMBL/GenBank/DDBJ databases">
        <authorList>
            <person name="Zaccaron A."/>
            <person name="Stergiopoulos I."/>
        </authorList>
    </citation>
    <scope>NUCLEOTIDE SEQUENCE</scope>
    <source>
        <strain evidence="3">Race5_Kim</strain>
    </source>
</reference>
<keyword evidence="2" id="KW-0472">Membrane</keyword>
<dbReference type="PANTHER" id="PTHR37577:SF1">
    <property type="entry name" value="INTEGRAL MEMBRANE PROTEIN"/>
    <property type="match status" value="1"/>
</dbReference>
<feature type="transmembrane region" description="Helical" evidence="2">
    <location>
        <begin position="94"/>
        <end position="119"/>
    </location>
</feature>
<dbReference type="KEGG" id="ffu:CLAFUR5_06880"/>
<accession>A0A9Q8UQU4</accession>
<dbReference type="OMA" id="TWYLHNR"/>
<dbReference type="RefSeq" id="XP_047763439.1">
    <property type="nucleotide sequence ID" value="XM_047906028.1"/>
</dbReference>
<dbReference type="OrthoDB" id="5414615at2759"/>